<keyword evidence="2" id="KW-1133">Transmembrane helix</keyword>
<feature type="transmembrane region" description="Helical" evidence="2">
    <location>
        <begin position="59"/>
        <end position="80"/>
    </location>
</feature>
<dbReference type="Pfam" id="PF20148">
    <property type="entry name" value="DUF6531"/>
    <property type="match status" value="1"/>
</dbReference>
<dbReference type="InterPro" id="IPR050708">
    <property type="entry name" value="T6SS_VgrG/RHS"/>
</dbReference>
<proteinExistence type="predicted"/>
<evidence type="ECO:0000259" key="4">
    <source>
        <dbReference type="Pfam" id="PF25023"/>
    </source>
</evidence>
<keyword evidence="6" id="KW-1185">Reference proteome</keyword>
<feature type="transmembrane region" description="Helical" evidence="2">
    <location>
        <begin position="30"/>
        <end position="52"/>
    </location>
</feature>
<sequence>MSEDLWAAREGDALLHTSVMADILGGVLEVAAYAAITTVGCLAVAGAVFLATGATIATGGVALVLVVGAVVGITAGLTGADLKISSWCESAANWVFPPVIDAFITSGSDDVFINGKKAARAAGKMLAVPVAPSEPPEPSFLDMAGEFFSQMWRPTVASPAAGTVPCLLDTVACTKHPPMPLQFIAEGSSSVFINGQPAARSGDRSTCDAKIGTAKGLISPDVRIGGETIVVQEIRSGKTPGVGLAIALVMALRGNVKCFWTKLPCLIGGMLVGGAVSYATSKVTSALKSAINGSPNPVHSATGAKVLGGEEELDFVLPGLLPIDWQRFYSSLDTRQDGLFGAGWSVSYEVSVELDADENLFYIDEQGRRLEIGYIPLSGGAFDPGEGLAVRRSGDGAVLIESIDGLYRLFEPDPLNSSRMRLQLLGDRNEGRIFLDYDTQGRLSRLRDTHDLMHVELSYSAEHPRRVSHIERRYLRQEHFDARSDVLVSYRYDSNGNLAEVLDVQGTTLRRFAYDAGRRMAEHQLPSGLRCFYQWAEVLGPDGPEWRVSRHWTDAGDEYTFDYDLDAGITRVTDGLMRASTRHWNPQYQITRYVDNLGHTWQFDWNEDRQWVGATDPKNGQWRFSYDESGNLSSVTDPLARSSGTRWLAHWALPEVETDPAGHSWHYRYDPRGNCIEEIDPLGNSTRYVYDGFGQPVRIIDATEKTRTLHWNEWSQLVEEVDCSGYPTRYQYDAFGNRVVQTNAEGESVRYRYGPQGLLLECQLPDGRVEQFQRSAGGYLTAYVDPAGSTTRYAYDVRGQVRQRWDAHNRTVMFDHDAYGRLRKLTNENGESYRFEWDAADRMVQQQDLDQSRRCYTYDPLGDVIVVDYLPGSEGEPVPAQRHQLQRDPLGRVVAKVTADGTTVYEHDQNDQLVRVTFTDLDGHQQTLAFSYDALGQVIEERSSAGSVQRRYDELGNVIQTGLPDGRWLNRLYYGSGHLHQLNLDGQVITDFERDRVHRELQRTQGQLKTRTAYDRCGRIRSRQRSEIEQPWQFPAPVQTDYSYDTVDNLIGRRRITSHQNNLHQLGYDGTGRVVVSHQSDHSETYAYDAAANLLDGAQKGGLIRHNRLLTFQDKRYRYDAFGRMIEKRSTARGVQRFAYDAEHRLVEIRSQKGERETRVNMTYDPLGRRIRKAEYDNNGHCLTDVQFDWDGLRLLQERRNHQTSLYVYEAGSYAPLARVDGIGEHQRLRYYHNDLNGLPEQMTEADGSTVWHARYQVWGNTTQETREPYYIEEQNLRFQGQYLDRETGLHYNTLRFYDPDIGRFTTQDPIGLAGGMNLYAYGTNPITWIDPLGLAGCPISKIIGNAKNGKVRRGKDYHGRLGNDLEQHVLSSPQGVYQAKNGNLIFHNEGNIVVTHGKGGAQGNVITSYGPGGARGESGAAIYGGKSSDPGLPITSEMILKGEIPRPNGGFIPPATKMEGF</sequence>
<dbReference type="PRINTS" id="PR00394">
    <property type="entry name" value="RHSPROTEIN"/>
</dbReference>
<dbReference type="PANTHER" id="PTHR32305:SF15">
    <property type="entry name" value="PROTEIN RHSA-RELATED"/>
    <property type="match status" value="1"/>
</dbReference>
<evidence type="ECO:0000256" key="1">
    <source>
        <dbReference type="ARBA" id="ARBA00022737"/>
    </source>
</evidence>
<dbReference type="Gene3D" id="2.60.200.60">
    <property type="match status" value="1"/>
</dbReference>
<dbReference type="Proteomes" id="UP000182179">
    <property type="component" value="Unassembled WGS sequence"/>
</dbReference>
<evidence type="ECO:0000259" key="3">
    <source>
        <dbReference type="Pfam" id="PF20148"/>
    </source>
</evidence>
<dbReference type="RefSeq" id="WP_235864701.1">
    <property type="nucleotide sequence ID" value="NZ_FNTS01000002.1"/>
</dbReference>
<dbReference type="PANTHER" id="PTHR32305">
    <property type="match status" value="1"/>
</dbReference>
<protein>
    <submittedName>
        <fullName evidence="5">RHS repeat-associated core domain-containing protein</fullName>
    </submittedName>
</protein>
<keyword evidence="1" id="KW-0677">Repeat</keyword>
<dbReference type="EMBL" id="FNTS01000002">
    <property type="protein sequence ID" value="SED96257.1"/>
    <property type="molecule type" value="Genomic_DNA"/>
</dbReference>
<feature type="domain" description="Teneurin-like YD-shell" evidence="4">
    <location>
        <begin position="1043"/>
        <end position="1309"/>
    </location>
</feature>
<evidence type="ECO:0000313" key="6">
    <source>
        <dbReference type="Proteomes" id="UP000182179"/>
    </source>
</evidence>
<dbReference type="InterPro" id="IPR006530">
    <property type="entry name" value="YD"/>
</dbReference>
<evidence type="ECO:0000256" key="2">
    <source>
        <dbReference type="SAM" id="Phobius"/>
    </source>
</evidence>
<dbReference type="NCBIfam" id="TIGR03696">
    <property type="entry name" value="Rhs_assc_core"/>
    <property type="match status" value="1"/>
</dbReference>
<dbReference type="Pfam" id="PF05593">
    <property type="entry name" value="RHS_repeat"/>
    <property type="match status" value="5"/>
</dbReference>
<organism evidence="5 6">
    <name type="scientific">Pseudomonas costantinii</name>
    <dbReference type="NCBI Taxonomy" id="168469"/>
    <lineage>
        <taxon>Bacteria</taxon>
        <taxon>Pseudomonadati</taxon>
        <taxon>Pseudomonadota</taxon>
        <taxon>Gammaproteobacteria</taxon>
        <taxon>Pseudomonadales</taxon>
        <taxon>Pseudomonadaceae</taxon>
        <taxon>Pseudomonas</taxon>
    </lineage>
</organism>
<keyword evidence="2" id="KW-0472">Membrane</keyword>
<dbReference type="InterPro" id="IPR022385">
    <property type="entry name" value="Rhs_assc_core"/>
</dbReference>
<dbReference type="InterPro" id="IPR056823">
    <property type="entry name" value="TEN-like_YD-shell"/>
</dbReference>
<dbReference type="InterPro" id="IPR008727">
    <property type="entry name" value="PAAR_motif"/>
</dbReference>
<dbReference type="Gene3D" id="2.180.10.10">
    <property type="entry name" value="RHS repeat-associated core"/>
    <property type="match status" value="2"/>
</dbReference>
<dbReference type="NCBIfam" id="TIGR01643">
    <property type="entry name" value="YD_repeat_2x"/>
    <property type="match status" value="10"/>
</dbReference>
<feature type="domain" description="DUF6531" evidence="3">
    <location>
        <begin position="296"/>
        <end position="370"/>
    </location>
</feature>
<gene>
    <name evidence="5" type="ORF">SAMN04515675_3340</name>
</gene>
<dbReference type="InterPro" id="IPR031325">
    <property type="entry name" value="RHS_repeat"/>
</dbReference>
<keyword evidence="2" id="KW-0812">Transmembrane</keyword>
<accession>A0A1H5EYI2</accession>
<dbReference type="CDD" id="cd14742">
    <property type="entry name" value="PAAR_RHS"/>
    <property type="match status" value="1"/>
</dbReference>
<comment type="caution">
    <text evidence="5">The sequence shown here is derived from an EMBL/GenBank/DDBJ whole genome shotgun (WGS) entry which is preliminary data.</text>
</comment>
<reference evidence="5 6" key="1">
    <citation type="submission" date="2016-10" db="EMBL/GenBank/DDBJ databases">
        <authorList>
            <person name="Varghese N."/>
            <person name="Submissions S."/>
        </authorList>
    </citation>
    <scope>NUCLEOTIDE SEQUENCE [LARGE SCALE GENOMIC DNA]</scope>
    <source>
        <strain evidence="5 6">BS2773</strain>
    </source>
</reference>
<dbReference type="InterPro" id="IPR045351">
    <property type="entry name" value="DUF6531"/>
</dbReference>
<evidence type="ECO:0000313" key="5">
    <source>
        <dbReference type="EMBL" id="SED96257.1"/>
    </source>
</evidence>
<dbReference type="Pfam" id="PF25023">
    <property type="entry name" value="TEN_YD-shell"/>
    <property type="match status" value="1"/>
</dbReference>
<name>A0A1H5EYI2_9PSED</name>
<dbReference type="Pfam" id="PF05488">
    <property type="entry name" value="PAAR_motif"/>
    <property type="match status" value="1"/>
</dbReference>